<evidence type="ECO:0000256" key="1">
    <source>
        <dbReference type="SAM" id="MobiDB-lite"/>
    </source>
</evidence>
<organism evidence="2 3">
    <name type="scientific">Solilutibacter oculi</name>
    <dbReference type="NCBI Taxonomy" id="2698682"/>
    <lineage>
        <taxon>Bacteria</taxon>
        <taxon>Pseudomonadati</taxon>
        <taxon>Pseudomonadota</taxon>
        <taxon>Gammaproteobacteria</taxon>
        <taxon>Lysobacterales</taxon>
        <taxon>Lysobacteraceae</taxon>
        <taxon>Solilutibacter</taxon>
    </lineage>
</organism>
<dbReference type="AlphaFoldDB" id="A0A344J3S3"/>
<sequence length="80" mass="8390">MSRLNDDLAKAFQLVNGIGAAPGVDVTARLQALQQLQAQMDRVMRGLREQQTDQLKAHGTGRACAPASIGSGATSKGDAR</sequence>
<proteinExistence type="predicted"/>
<dbReference type="Proteomes" id="UP000251842">
    <property type="component" value="Chromosome"/>
</dbReference>
<dbReference type="RefSeq" id="WP_112925899.1">
    <property type="nucleotide sequence ID" value="NZ_CP029556.1"/>
</dbReference>
<accession>A0A344J3S3</accession>
<reference evidence="3" key="1">
    <citation type="submission" date="2018-05" db="EMBL/GenBank/DDBJ databases">
        <title>Luteimonas pekinense sp. nov., isolated from human Meibomian gland secretions, Beijing, China.</title>
        <authorList>
            <person name="Wen T."/>
            <person name="Bai H."/>
            <person name="Lv H."/>
        </authorList>
    </citation>
    <scope>NUCLEOTIDE SEQUENCE [LARGE SCALE GENOMIC DNA]</scope>
    <source>
        <strain evidence="3">83-4</strain>
    </source>
</reference>
<dbReference type="EMBL" id="CP029556">
    <property type="protein sequence ID" value="AXA83683.1"/>
    <property type="molecule type" value="Genomic_DNA"/>
</dbReference>
<protein>
    <submittedName>
        <fullName evidence="2">Uncharacterized protein</fullName>
    </submittedName>
</protein>
<keyword evidence="3" id="KW-1185">Reference proteome</keyword>
<evidence type="ECO:0000313" key="2">
    <source>
        <dbReference type="EMBL" id="AXA83683.1"/>
    </source>
</evidence>
<name>A0A344J3S3_9GAMM</name>
<feature type="region of interest" description="Disordered" evidence="1">
    <location>
        <begin position="53"/>
        <end position="80"/>
    </location>
</feature>
<evidence type="ECO:0000313" key="3">
    <source>
        <dbReference type="Proteomes" id="UP000251842"/>
    </source>
</evidence>
<dbReference type="KEGG" id="lue:DCD74_02345"/>
<gene>
    <name evidence="2" type="ORF">DCD74_02345</name>
</gene>